<dbReference type="SUPFAM" id="SSF51126">
    <property type="entry name" value="Pectin lyase-like"/>
    <property type="match status" value="1"/>
</dbReference>
<dbReference type="Gene3D" id="2.160.20.10">
    <property type="entry name" value="Single-stranded right-handed beta-helix, Pectin lyase-like"/>
    <property type="match status" value="1"/>
</dbReference>
<keyword evidence="15" id="KW-1185">Reference proteome</keyword>
<keyword evidence="7 12" id="KW-0732">Signal</keyword>
<dbReference type="PANTHER" id="PTHR31321:SF126">
    <property type="entry name" value="PECTINESTERASE"/>
    <property type="match status" value="1"/>
</dbReference>
<dbReference type="UniPathway" id="UPA00545">
    <property type="reaction ID" value="UER00823"/>
</dbReference>
<evidence type="ECO:0000256" key="1">
    <source>
        <dbReference type="ARBA" id="ARBA00004191"/>
    </source>
</evidence>
<evidence type="ECO:0000256" key="8">
    <source>
        <dbReference type="ARBA" id="ARBA00022801"/>
    </source>
</evidence>
<dbReference type="EC" id="3.1.1.11" evidence="4 12"/>
<evidence type="ECO:0000256" key="2">
    <source>
        <dbReference type="ARBA" id="ARBA00005184"/>
    </source>
</evidence>
<keyword evidence="9 12" id="KW-0063">Aspartyl esterase</keyword>
<comment type="subcellular location">
    <subcellularLocation>
        <location evidence="1">Secreted</location>
        <location evidence="1">Cell wall</location>
    </subcellularLocation>
</comment>
<feature type="active site" evidence="11">
    <location>
        <position position="228"/>
    </location>
</feature>
<dbReference type="EMBL" id="JABCRI010000009">
    <property type="protein sequence ID" value="KAF8401146.1"/>
    <property type="molecule type" value="Genomic_DNA"/>
</dbReference>
<organism evidence="14 15">
    <name type="scientific">Tetracentron sinense</name>
    <name type="common">Spur-leaf</name>
    <dbReference type="NCBI Taxonomy" id="13715"/>
    <lineage>
        <taxon>Eukaryota</taxon>
        <taxon>Viridiplantae</taxon>
        <taxon>Streptophyta</taxon>
        <taxon>Embryophyta</taxon>
        <taxon>Tracheophyta</taxon>
        <taxon>Spermatophyta</taxon>
        <taxon>Magnoliopsida</taxon>
        <taxon>Trochodendrales</taxon>
        <taxon>Trochodendraceae</taxon>
        <taxon>Tetracentron</taxon>
    </lineage>
</organism>
<evidence type="ECO:0000256" key="3">
    <source>
        <dbReference type="ARBA" id="ARBA00008891"/>
    </source>
</evidence>
<dbReference type="GO" id="GO:0045490">
    <property type="term" value="P:pectin catabolic process"/>
    <property type="evidence" value="ECO:0007669"/>
    <property type="project" value="UniProtKB-UniRule"/>
</dbReference>
<dbReference type="InterPro" id="IPR033131">
    <property type="entry name" value="Pectinesterase_Asp_AS"/>
</dbReference>
<feature type="chain" id="PRO_5033114120" description="Pectinesterase" evidence="12">
    <location>
        <begin position="30"/>
        <end position="371"/>
    </location>
</feature>
<evidence type="ECO:0000259" key="13">
    <source>
        <dbReference type="Pfam" id="PF01095"/>
    </source>
</evidence>
<dbReference type="InterPro" id="IPR000070">
    <property type="entry name" value="Pectinesterase_cat"/>
</dbReference>
<evidence type="ECO:0000256" key="11">
    <source>
        <dbReference type="PROSITE-ProRule" id="PRU10040"/>
    </source>
</evidence>
<comment type="caution">
    <text evidence="14">The sequence shown here is derived from an EMBL/GenBank/DDBJ whole genome shotgun (WGS) entry which is preliminary data.</text>
</comment>
<gene>
    <name evidence="14" type="ORF">HHK36_014450</name>
</gene>
<evidence type="ECO:0000313" key="14">
    <source>
        <dbReference type="EMBL" id="KAF8401146.1"/>
    </source>
</evidence>
<keyword evidence="5" id="KW-0134">Cell wall</keyword>
<dbReference type="AlphaFoldDB" id="A0A835DFE1"/>
<evidence type="ECO:0000256" key="12">
    <source>
        <dbReference type="RuleBase" id="RU000589"/>
    </source>
</evidence>
<keyword evidence="8 12" id="KW-0378">Hydrolase</keyword>
<dbReference type="PROSITE" id="PS00503">
    <property type="entry name" value="PECTINESTERASE_2"/>
    <property type="match status" value="1"/>
</dbReference>
<evidence type="ECO:0000256" key="5">
    <source>
        <dbReference type="ARBA" id="ARBA00022512"/>
    </source>
</evidence>
<evidence type="ECO:0000256" key="9">
    <source>
        <dbReference type="ARBA" id="ARBA00023085"/>
    </source>
</evidence>
<dbReference type="OrthoDB" id="2019149at2759"/>
<dbReference type="FunFam" id="2.160.20.10:FF:000008">
    <property type="entry name" value="Pectinesterase"/>
    <property type="match status" value="1"/>
</dbReference>
<dbReference type="OMA" id="FAYTHME"/>
<name>A0A835DFE1_TETSI</name>
<comment type="similarity">
    <text evidence="3">Belongs to the pectinesterase family.</text>
</comment>
<keyword evidence="6" id="KW-0964">Secreted</keyword>
<dbReference type="InterPro" id="IPR012334">
    <property type="entry name" value="Pectin_lyas_fold"/>
</dbReference>
<evidence type="ECO:0000313" key="15">
    <source>
        <dbReference type="Proteomes" id="UP000655225"/>
    </source>
</evidence>
<sequence length="371" mass="40301">MAGKMTHIAVQASILTILLALHNLPTVISDETTPIPADKSQIDGWLKANVKPYSERKSGGSLDPALVTAENGVEVIRVRKDGSGDFMTVTDAVKSIPAGNTKRTIVWIGGGEYHEKITIERTKPFITFYGSPNSMPKLTHAGTASQYGTLNSATVAAESDYFTAVNIIFVNSAPKPDGKRKGAQAVAMRITGDKAAFYNCKFIGFQDTLCDDRGTHFFKDCYIEGTVDFIFGNGKSIYLNTELHLVAGKGLAVITAQARETNGADSGYSFVHCTITGSGDTYLGRAWKDRARVVFAYTNMGMLVNRAGWSDDFHTERDKTVYYGEYKCMGPGASQAGRVHYAKKLSDAEAIPFLSLGFIHGATWLLPPHKL</sequence>
<dbReference type="PANTHER" id="PTHR31321">
    <property type="entry name" value="ACYL-COA THIOESTER HYDROLASE YBHC-RELATED"/>
    <property type="match status" value="1"/>
</dbReference>
<evidence type="ECO:0000256" key="4">
    <source>
        <dbReference type="ARBA" id="ARBA00013229"/>
    </source>
</evidence>
<evidence type="ECO:0000256" key="6">
    <source>
        <dbReference type="ARBA" id="ARBA00022525"/>
    </source>
</evidence>
<dbReference type="InterPro" id="IPR011050">
    <property type="entry name" value="Pectin_lyase_fold/virulence"/>
</dbReference>
<proteinExistence type="inferred from homology"/>
<comment type="pathway">
    <text evidence="2 12">Glycan metabolism; pectin degradation; 2-dehydro-3-deoxy-D-gluconate from pectin: step 1/5.</text>
</comment>
<reference evidence="14 15" key="1">
    <citation type="submission" date="2020-04" db="EMBL/GenBank/DDBJ databases">
        <title>Plant Genome Project.</title>
        <authorList>
            <person name="Zhang R.-G."/>
        </authorList>
    </citation>
    <scope>NUCLEOTIDE SEQUENCE [LARGE SCALE GENOMIC DNA]</scope>
    <source>
        <strain evidence="14">YNK0</strain>
        <tissue evidence="14">Leaf</tissue>
    </source>
</reference>
<evidence type="ECO:0000256" key="10">
    <source>
        <dbReference type="ARBA" id="ARBA00047928"/>
    </source>
</evidence>
<dbReference type="Proteomes" id="UP000655225">
    <property type="component" value="Unassembled WGS sequence"/>
</dbReference>
<protein>
    <recommendedName>
        <fullName evidence="4 12">Pectinesterase</fullName>
        <ecNumber evidence="4 12">3.1.1.11</ecNumber>
    </recommendedName>
</protein>
<feature type="domain" description="Pectinesterase catalytic" evidence="13">
    <location>
        <begin position="77"/>
        <end position="361"/>
    </location>
</feature>
<accession>A0A835DFE1</accession>
<dbReference type="Pfam" id="PF01095">
    <property type="entry name" value="Pectinesterase"/>
    <property type="match status" value="1"/>
</dbReference>
<comment type="catalytic activity">
    <reaction evidence="10 12">
        <text>[(1-&gt;4)-alpha-D-galacturonosyl methyl ester](n) + n H2O = [(1-&gt;4)-alpha-D-galacturonosyl](n) + n methanol + n H(+)</text>
        <dbReference type="Rhea" id="RHEA:22380"/>
        <dbReference type="Rhea" id="RHEA-COMP:14570"/>
        <dbReference type="Rhea" id="RHEA-COMP:14573"/>
        <dbReference type="ChEBI" id="CHEBI:15377"/>
        <dbReference type="ChEBI" id="CHEBI:15378"/>
        <dbReference type="ChEBI" id="CHEBI:17790"/>
        <dbReference type="ChEBI" id="CHEBI:140522"/>
        <dbReference type="ChEBI" id="CHEBI:140523"/>
        <dbReference type="EC" id="3.1.1.11"/>
    </reaction>
</comment>
<dbReference type="GO" id="GO:0030599">
    <property type="term" value="F:pectinesterase activity"/>
    <property type="evidence" value="ECO:0007669"/>
    <property type="project" value="UniProtKB-UniRule"/>
</dbReference>
<evidence type="ECO:0000256" key="7">
    <source>
        <dbReference type="ARBA" id="ARBA00022729"/>
    </source>
</evidence>
<dbReference type="GO" id="GO:0042545">
    <property type="term" value="P:cell wall modification"/>
    <property type="evidence" value="ECO:0007669"/>
    <property type="project" value="UniProtKB-UniRule"/>
</dbReference>
<feature type="signal peptide" evidence="12">
    <location>
        <begin position="1"/>
        <end position="29"/>
    </location>
</feature>